<dbReference type="InterPro" id="IPR058882">
    <property type="entry name" value="PglZ_C"/>
</dbReference>
<protein>
    <submittedName>
        <fullName evidence="4">BREX-2 system phosphatase PglZ</fullName>
    </submittedName>
</protein>
<name>A0ABV5IMX9_9ACTN</name>
<evidence type="ECO:0000259" key="3">
    <source>
        <dbReference type="Pfam" id="PF25863"/>
    </source>
</evidence>
<evidence type="ECO:0000259" key="1">
    <source>
        <dbReference type="Pfam" id="PF25861"/>
    </source>
</evidence>
<dbReference type="InterPro" id="IPR047992">
    <property type="entry name" value="BREX_PglZ"/>
</dbReference>
<keyword evidence="5" id="KW-1185">Reference proteome</keyword>
<evidence type="ECO:0000313" key="5">
    <source>
        <dbReference type="Proteomes" id="UP001589647"/>
    </source>
</evidence>
<comment type="caution">
    <text evidence="4">The sequence shown here is derived from an EMBL/GenBank/DDBJ whole genome shotgun (WGS) entry which is preliminary data.</text>
</comment>
<evidence type="ECO:0000259" key="2">
    <source>
        <dbReference type="Pfam" id="PF25862"/>
    </source>
</evidence>
<dbReference type="Pfam" id="PF08665">
    <property type="entry name" value="PglZ"/>
    <property type="match status" value="1"/>
</dbReference>
<dbReference type="Pfam" id="PF25862">
    <property type="entry name" value="PglZ_1st"/>
    <property type="match status" value="1"/>
</dbReference>
<evidence type="ECO:0000313" key="4">
    <source>
        <dbReference type="EMBL" id="MFB9205913.1"/>
    </source>
</evidence>
<dbReference type="NCBIfam" id="NF033446">
    <property type="entry name" value="BREX_PglZ_2"/>
    <property type="match status" value="1"/>
</dbReference>
<proteinExistence type="predicted"/>
<accession>A0ABV5IMX9</accession>
<dbReference type="Proteomes" id="UP001589647">
    <property type="component" value="Unassembled WGS sequence"/>
</dbReference>
<feature type="domain" description="Alkaline phosphatase-like protein PglZ second" evidence="1">
    <location>
        <begin position="169"/>
        <end position="336"/>
    </location>
</feature>
<reference evidence="4 5" key="1">
    <citation type="submission" date="2024-09" db="EMBL/GenBank/DDBJ databases">
        <authorList>
            <person name="Sun Q."/>
            <person name="Mori K."/>
        </authorList>
    </citation>
    <scope>NUCLEOTIDE SEQUENCE [LARGE SCALE GENOMIC DNA]</scope>
    <source>
        <strain evidence="4 5">CCM 3426</strain>
    </source>
</reference>
<sequence>MSDAPLLNDLVVREFVRTLMRRTHPPTQDIILLYGRYEPGAPTELKVEERQVRVADCPSVLSVLEAEVGHPGGLLVIVTPRSDDELGNTLRSRAVKQRALRIHRWEIVLQRFGARERDPRLRDLDWVAEGLLSIGRRDGLKVPGTMLDYDTALRCLVQHRLGLTSDAPDITDLLTWTLERTNVSRLDELGPDERVGLEDWLVRTAGPAAYPLFALVRNGNGTDALPFALVAETLWKADLSQADASDQDPVAAQGRALAFGRAQGRAEGYLGRLVDPGELLALAKAARGIVTLWIGRAADTDPASATTGQLLDFVLRRADQLLSLFGAGALAGHSSVLPSALRARIDELAALLIPEMPGEPGPRSAKRDGQGLGAVEQALHAVEDHELARLRAEEVDPARMAVRLVRWLVNPDQPPATVADGIKTHVRTLGFVDRALAILWLGDPSASPATAEAYARIHDQARVVRDQVDEGFAGRLAAWSQASAPSDGLLVAENTMERIALPLSRGTDPAPLILILDGMSSAAASRLAEQIRQAGWVEAARDASGREAALAAIPSVTRVSRVSLLCATLTSGGQDIEQAGFTAFWRRHRIDAVLFHKGDLAGGAAQRLSSRVNDAISRAEGDERQVVAVVLNTIDDALDRGPAKAEWAVNEISYLAELLTAARLRGRPVVLVSDHGHVLERERGLPSGEDATAARWRSANIPAKNGEVELSGPRVLLGGGTVVVPWRETIRYTPRKAGYHGGAALAEMTIPVLVFLPSADASLPRGWHLLPPERTVPAWWEPGTSFQAAMPIAPAEVRQSKKALPQVDALFAVSEIPAVSTLGEKVVDTETYREQRRYVRKPPKDDLVSVVIDALIDAGGTLSVEAIAEIASTQPVRVPGLLATLRTLLNVESYPILAVIDAGRTVTLDEELLKTQFGFREQG</sequence>
<dbReference type="EMBL" id="JBHMEI010000032">
    <property type="protein sequence ID" value="MFB9205913.1"/>
    <property type="molecule type" value="Genomic_DNA"/>
</dbReference>
<feature type="domain" description="Alkaline phosphatase-like protein PglZ C-terminal" evidence="3">
    <location>
        <begin position="819"/>
        <end position="918"/>
    </location>
</feature>
<feature type="domain" description="Alkaline phosphatase-like protein PglZ N-terminal" evidence="2">
    <location>
        <begin position="9"/>
        <end position="99"/>
    </location>
</feature>
<dbReference type="RefSeq" id="WP_189653453.1">
    <property type="nucleotide sequence ID" value="NZ_BMRC01000041.1"/>
</dbReference>
<dbReference type="InterPro" id="IPR058881">
    <property type="entry name" value="PglZ_2nd"/>
</dbReference>
<dbReference type="InterPro" id="IPR058880">
    <property type="entry name" value="PglZ_N"/>
</dbReference>
<dbReference type="Pfam" id="PF25861">
    <property type="entry name" value="PglZ_2nd"/>
    <property type="match status" value="1"/>
</dbReference>
<gene>
    <name evidence="4" type="primary">pglZ</name>
    <name evidence="4" type="ORF">ACFFV7_32290</name>
</gene>
<organism evidence="4 5">
    <name type="scientific">Nonomuraea spiralis</name>
    <dbReference type="NCBI Taxonomy" id="46182"/>
    <lineage>
        <taxon>Bacteria</taxon>
        <taxon>Bacillati</taxon>
        <taxon>Actinomycetota</taxon>
        <taxon>Actinomycetes</taxon>
        <taxon>Streptosporangiales</taxon>
        <taxon>Streptosporangiaceae</taxon>
        <taxon>Nonomuraea</taxon>
    </lineage>
</organism>
<dbReference type="Pfam" id="PF25863">
    <property type="entry name" value="PglZ_C"/>
    <property type="match status" value="1"/>
</dbReference>